<evidence type="ECO:0000313" key="5">
    <source>
        <dbReference type="Proteomes" id="UP000585579"/>
    </source>
</evidence>
<dbReference type="Proteomes" id="UP000585579">
    <property type="component" value="Unassembled WGS sequence"/>
</dbReference>
<dbReference type="RefSeq" id="WP_054297604.1">
    <property type="nucleotide sequence ID" value="NZ_CP032683.1"/>
</dbReference>
<dbReference type="PROSITE" id="PS51186">
    <property type="entry name" value="GNAT"/>
    <property type="match status" value="1"/>
</dbReference>
<dbReference type="InterPro" id="IPR016181">
    <property type="entry name" value="Acyl_CoA_acyltransferase"/>
</dbReference>
<evidence type="ECO:0000259" key="1">
    <source>
        <dbReference type="PROSITE" id="PS51186"/>
    </source>
</evidence>
<feature type="domain" description="N-acetyltransferase" evidence="1">
    <location>
        <begin position="3"/>
        <end position="155"/>
    </location>
</feature>
<dbReference type="KEGG" id="mfz:AOB57_005865"/>
<dbReference type="OrthoDB" id="111868at2157"/>
<gene>
    <name evidence="2" type="ORF">AOB57_005865</name>
    <name evidence="3" type="ORF">GX302_09695</name>
</gene>
<protein>
    <submittedName>
        <fullName evidence="2">GNAT family N-acetyltransferase</fullName>
    </submittedName>
</protein>
<dbReference type="InterPro" id="IPR000182">
    <property type="entry name" value="GNAT_dom"/>
</dbReference>
<dbReference type="GO" id="GO:0016747">
    <property type="term" value="F:acyltransferase activity, transferring groups other than amino-acyl groups"/>
    <property type="evidence" value="ECO:0007669"/>
    <property type="project" value="InterPro"/>
</dbReference>
<dbReference type="GeneID" id="53687632"/>
<dbReference type="CDD" id="cd04301">
    <property type="entry name" value="NAT_SF"/>
    <property type="match status" value="1"/>
</dbReference>
<keyword evidence="4" id="KW-1185">Reference proteome</keyword>
<dbReference type="PANTHER" id="PTHR43451:SF1">
    <property type="entry name" value="ACETYLTRANSFERASE"/>
    <property type="match status" value="1"/>
</dbReference>
<dbReference type="Gene3D" id="3.40.630.30">
    <property type="match status" value="1"/>
</dbReference>
<name>A0A660HR98_9EURY</name>
<accession>A0A660HR98</accession>
<evidence type="ECO:0000313" key="2">
    <source>
        <dbReference type="EMBL" id="AYK14777.1"/>
    </source>
</evidence>
<reference evidence="2" key="2">
    <citation type="submission" date="2018-10" db="EMBL/GenBank/DDBJ databases">
        <authorList>
            <person name="Fischer M.A."/>
            <person name="Kern T."/>
            <person name="Deppenmeier U."/>
            <person name="Schmitz R.A."/>
            <person name="Rother M."/>
        </authorList>
    </citation>
    <scope>NUCLEOTIDE SEQUENCE</scope>
    <source>
        <strain evidence="2">E03.2</strain>
    </source>
</reference>
<evidence type="ECO:0000313" key="4">
    <source>
        <dbReference type="Proteomes" id="UP000053087"/>
    </source>
</evidence>
<dbReference type="EMBL" id="CP032683">
    <property type="protein sequence ID" value="AYK14777.1"/>
    <property type="molecule type" value="Genomic_DNA"/>
</dbReference>
<evidence type="ECO:0000313" key="3">
    <source>
        <dbReference type="EMBL" id="NLK33074.1"/>
    </source>
</evidence>
<dbReference type="Proteomes" id="UP000053087">
    <property type="component" value="Chromosome"/>
</dbReference>
<keyword evidence="2" id="KW-0808">Transferase</keyword>
<dbReference type="SUPFAM" id="SSF55729">
    <property type="entry name" value="Acyl-CoA N-acyltransferases (Nat)"/>
    <property type="match status" value="1"/>
</dbReference>
<sequence>MKKIVRLYRSQDCREIVKLFYDTVHTINSKDYSSAQLDAWAPEENNVDMWNKSLSSTYTVVIEINGSIVGFGNLDKTGYLDRLYVHKDFQGQGIATIIADELEKYAQRRDIIITTEASITAKPFFEKRGYKTIKQQSVERKGQTLINFIMEKYLVK</sequence>
<dbReference type="EMBL" id="JAAYQL010000058">
    <property type="protein sequence ID" value="NLK33074.1"/>
    <property type="molecule type" value="Genomic_DNA"/>
</dbReference>
<reference evidence="2 4" key="1">
    <citation type="journal article" date="2016" name="Int. J. Syst. Evol. Microbiol.">
        <title>Methanosarcina flavescens sp. nov., a methanogenic archaeon isolated from a full-scale anaerobic digester.</title>
        <authorList>
            <person name="Kern T."/>
            <person name="Fischer M.A."/>
            <person name="Deppenmeier U."/>
            <person name="Schmitz R.A."/>
            <person name="Rother M."/>
        </authorList>
    </citation>
    <scope>NUCLEOTIDE SEQUENCE [LARGE SCALE GENOMIC DNA]</scope>
    <source>
        <strain evidence="2 4">E03.2</strain>
    </source>
</reference>
<dbReference type="Pfam" id="PF13673">
    <property type="entry name" value="Acetyltransf_10"/>
    <property type="match status" value="1"/>
</dbReference>
<organism evidence="2 4">
    <name type="scientific">Methanosarcina flavescens</name>
    <dbReference type="NCBI Taxonomy" id="1715806"/>
    <lineage>
        <taxon>Archaea</taxon>
        <taxon>Methanobacteriati</taxon>
        <taxon>Methanobacteriota</taxon>
        <taxon>Stenosarchaea group</taxon>
        <taxon>Methanomicrobia</taxon>
        <taxon>Methanosarcinales</taxon>
        <taxon>Methanosarcinaceae</taxon>
        <taxon>Methanosarcina</taxon>
    </lineage>
</organism>
<dbReference type="InterPro" id="IPR052564">
    <property type="entry name" value="N-acetyltrans/Recomb-assoc"/>
</dbReference>
<dbReference type="PANTHER" id="PTHR43451">
    <property type="entry name" value="ACETYLTRANSFERASE (GNAT) FAMILY PROTEIN"/>
    <property type="match status" value="1"/>
</dbReference>
<dbReference type="AlphaFoldDB" id="A0A660HR98"/>
<reference evidence="3 5" key="3">
    <citation type="journal article" date="2020" name="Biotechnol. Biofuels">
        <title>New insights from the biogas microbiome by comprehensive genome-resolved metagenomics of nearly 1600 species originating from multiple anaerobic digesters.</title>
        <authorList>
            <person name="Campanaro S."/>
            <person name="Treu L."/>
            <person name="Rodriguez-R L.M."/>
            <person name="Kovalovszki A."/>
            <person name="Ziels R.M."/>
            <person name="Maus I."/>
            <person name="Zhu X."/>
            <person name="Kougias P.G."/>
            <person name="Basile A."/>
            <person name="Luo G."/>
            <person name="Schluter A."/>
            <person name="Konstantinidis K.T."/>
            <person name="Angelidaki I."/>
        </authorList>
    </citation>
    <scope>NUCLEOTIDE SEQUENCE [LARGE SCALE GENOMIC DNA]</scope>
    <source>
        <strain evidence="3">AS22ysBPME_46</strain>
    </source>
</reference>
<proteinExistence type="predicted"/>